<dbReference type="InterPro" id="IPR019734">
    <property type="entry name" value="TPR_rpt"/>
</dbReference>
<feature type="binding site" evidence="17">
    <location>
        <begin position="437"/>
        <end position="438"/>
    </location>
    <ligand>
        <name>FAD</name>
        <dbReference type="ChEBI" id="CHEBI:57692"/>
    </ligand>
</feature>
<dbReference type="Pfam" id="PF21326">
    <property type="entry name" value="KDM6_GATAL"/>
    <property type="match status" value="1"/>
</dbReference>
<evidence type="ECO:0000256" key="1">
    <source>
        <dbReference type="ARBA" id="ARBA00004443"/>
    </source>
</evidence>
<keyword evidence="8" id="KW-0999">Mitochondrion inner membrane</keyword>
<dbReference type="InterPro" id="IPR003347">
    <property type="entry name" value="JmjC_dom"/>
</dbReference>
<evidence type="ECO:0000256" key="21">
    <source>
        <dbReference type="SAM" id="MobiDB-lite"/>
    </source>
</evidence>
<feature type="repeat" description="TPR" evidence="19">
    <location>
        <begin position="1095"/>
        <end position="1128"/>
    </location>
</feature>
<dbReference type="SUPFAM" id="SSF46977">
    <property type="entry name" value="Succinate dehydrogenase/fumarate reductase flavoprotein C-terminal domain"/>
    <property type="match status" value="1"/>
</dbReference>
<protein>
    <recommendedName>
        <fullName evidence="20">Succinate dehydrogenase [ubiquinone] flavoprotein subunit, mitochondrial</fullName>
        <ecNumber evidence="20">1.3.5.1</ecNumber>
    </recommendedName>
</protein>
<feature type="compositionally biased region" description="Polar residues" evidence="21">
    <location>
        <begin position="1490"/>
        <end position="1501"/>
    </location>
</feature>
<dbReference type="GO" id="GO:0009055">
    <property type="term" value="F:electron transfer activity"/>
    <property type="evidence" value="ECO:0007669"/>
    <property type="project" value="TreeGrafter"/>
</dbReference>
<evidence type="ECO:0000256" key="12">
    <source>
        <dbReference type="ARBA" id="ARBA00023002"/>
    </source>
</evidence>
<feature type="repeat" description="TPR" evidence="19">
    <location>
        <begin position="837"/>
        <end position="870"/>
    </location>
</feature>
<feature type="domain" description="JmjC" evidence="22">
    <location>
        <begin position="1543"/>
        <end position="1706"/>
    </location>
</feature>
<feature type="region of interest" description="Disordered" evidence="21">
    <location>
        <begin position="1842"/>
        <end position="1865"/>
    </location>
</feature>
<evidence type="ECO:0000256" key="8">
    <source>
        <dbReference type="ARBA" id="ARBA00022792"/>
    </source>
</evidence>
<dbReference type="Gene3D" id="2.60.120.650">
    <property type="entry name" value="Cupin"/>
    <property type="match status" value="1"/>
</dbReference>
<evidence type="ECO:0000256" key="11">
    <source>
        <dbReference type="ARBA" id="ARBA00022982"/>
    </source>
</evidence>
<keyword evidence="5 20" id="KW-0816">Tricarboxylic acid cycle</keyword>
<feature type="region of interest" description="Disordered" evidence="21">
    <location>
        <begin position="948"/>
        <end position="970"/>
    </location>
</feature>
<dbReference type="NCBIfam" id="TIGR01816">
    <property type="entry name" value="sdhA_forward"/>
    <property type="match status" value="1"/>
</dbReference>
<evidence type="ECO:0000256" key="5">
    <source>
        <dbReference type="ARBA" id="ARBA00022532"/>
    </source>
</evidence>
<feature type="modified residue" description="Tele-8alpha-FAD histidine" evidence="18">
    <location>
        <position position="79"/>
    </location>
</feature>
<dbReference type="GO" id="GO:0050660">
    <property type="term" value="F:flavin adenine dinucleotide binding"/>
    <property type="evidence" value="ECO:0007669"/>
    <property type="project" value="InterPro"/>
</dbReference>
<dbReference type="Gene3D" id="4.10.80.40">
    <property type="entry name" value="succinate dehydrogenase protein domain"/>
    <property type="match status" value="1"/>
</dbReference>
<dbReference type="PROSITE" id="PS51184">
    <property type="entry name" value="JMJC"/>
    <property type="match status" value="1"/>
</dbReference>
<dbReference type="Pfam" id="PF13432">
    <property type="entry name" value="TPR_16"/>
    <property type="match status" value="2"/>
</dbReference>
<dbReference type="Gene3D" id="3.90.700.10">
    <property type="entry name" value="Succinate dehydrogenase/fumarate reductase flavoprotein, catalytic domain"/>
    <property type="match status" value="1"/>
</dbReference>
<keyword evidence="6" id="KW-0597">Phosphoprotein</keyword>
<dbReference type="SUPFAM" id="SSF56425">
    <property type="entry name" value="Succinate dehydrogenase/fumarate reductase flavoprotein, catalytic domain"/>
    <property type="match status" value="1"/>
</dbReference>
<proteinExistence type="inferred from homology"/>
<dbReference type="InterPro" id="IPR011281">
    <property type="entry name" value="Succ_DH_flav_su_fwd"/>
</dbReference>
<dbReference type="Gene3D" id="1.20.58.100">
    <property type="entry name" value="Fumarate reductase/succinate dehydrogenase flavoprotein-like, C-terminal domain"/>
    <property type="match status" value="1"/>
</dbReference>
<dbReference type="InterPro" id="IPR046941">
    <property type="entry name" value="KDM6_GATAL_sf"/>
</dbReference>
<dbReference type="InterPro" id="IPR036188">
    <property type="entry name" value="FAD/NAD-bd_sf"/>
</dbReference>
<dbReference type="InterPro" id="IPR015939">
    <property type="entry name" value="Fum_Rdtase/Succ_DH_flav-like_C"/>
</dbReference>
<evidence type="ECO:0000256" key="20">
    <source>
        <dbReference type="RuleBase" id="RU362051"/>
    </source>
</evidence>
<evidence type="ECO:0000256" key="17">
    <source>
        <dbReference type="PIRSR" id="PIRSR611281-3"/>
    </source>
</evidence>
<dbReference type="InterPro" id="IPR011990">
    <property type="entry name" value="TPR-like_helical_dom_sf"/>
</dbReference>
<dbReference type="Pfam" id="PF02910">
    <property type="entry name" value="Succ_DH_flav_C"/>
    <property type="match status" value="1"/>
</dbReference>
<comment type="similarity">
    <text evidence="3 20">Belongs to the FAD-dependent oxidoreductase 2 family. FRD/SDH subfamily.</text>
</comment>
<dbReference type="Pfam" id="PF21322">
    <property type="entry name" value="KDM6_C-hel"/>
    <property type="match status" value="1"/>
</dbReference>
<dbReference type="Gene3D" id="1.20.58.1370">
    <property type="match status" value="1"/>
</dbReference>
<keyword evidence="4 20" id="KW-0813">Transport</keyword>
<evidence type="ECO:0000256" key="4">
    <source>
        <dbReference type="ARBA" id="ARBA00022448"/>
    </source>
</evidence>
<evidence type="ECO:0000256" key="19">
    <source>
        <dbReference type="PROSITE-ProRule" id="PRU00339"/>
    </source>
</evidence>
<dbReference type="EC" id="1.3.5.1" evidence="20"/>
<dbReference type="InterPro" id="IPR003953">
    <property type="entry name" value="FAD-dep_OxRdtase_2_FAD-bd"/>
</dbReference>
<dbReference type="GO" id="GO:0005743">
    <property type="term" value="C:mitochondrial inner membrane"/>
    <property type="evidence" value="ECO:0007669"/>
    <property type="project" value="UniProtKB-SubCell"/>
</dbReference>
<feature type="binding site" evidence="16">
    <location>
        <position position="276"/>
    </location>
    <ligand>
        <name>substrate</name>
    </ligand>
</feature>
<feature type="binding site" evidence="17">
    <location>
        <begin position="71"/>
        <end position="86"/>
    </location>
    <ligand>
        <name>FAD</name>
        <dbReference type="ChEBI" id="CHEBI:57692"/>
    </ligand>
</feature>
<dbReference type="FunFam" id="4.10.80.40:FF:000004">
    <property type="entry name" value="Succinate dehydrogenase [ubiquinone] flavoprotein subunit, mitochondrial"/>
    <property type="match status" value="1"/>
</dbReference>
<keyword evidence="11 20" id="KW-0249">Electron transport</keyword>
<comment type="caution">
    <text evidence="23">The sequence shown here is derived from an EMBL/GenBank/DDBJ whole genome shotgun (WGS) entry which is preliminary data.</text>
</comment>
<comment type="function">
    <text evidence="20">Flavoprotein (FP) subunit of succinate dehydrogenase (SDH) that is involved in complex II of the mitochondrial electron transport chain and is responsible for transferring electrons from succinate to ubiquinone (coenzyme Q).</text>
</comment>
<dbReference type="InterPro" id="IPR037099">
    <property type="entry name" value="Fum_R/Succ_DH_flav-like_C_sf"/>
</dbReference>
<comment type="cofactor">
    <cofactor evidence="17">
        <name>FAD</name>
        <dbReference type="ChEBI" id="CHEBI:57692"/>
    </cofactor>
    <text evidence="17">Flavinylated by SdhE, about 5% flavinylation occurs in the absence of SdhE.</text>
</comment>
<dbReference type="SMART" id="SM00028">
    <property type="entry name" value="TPR"/>
    <property type="match status" value="6"/>
</dbReference>
<dbReference type="InterPro" id="IPR048560">
    <property type="entry name" value="KDM6A_B-like_GATAL"/>
</dbReference>
<dbReference type="InterPro" id="IPR014006">
    <property type="entry name" value="Succ_Dhase_FrdA_Gneg"/>
</dbReference>
<dbReference type="FunFam" id="3.50.50.60:FF:000482">
    <property type="entry name" value="Succinate dehydrogenase complex, subunit A, flavoprotein (Fp)"/>
    <property type="match status" value="1"/>
</dbReference>
<feature type="binding site" evidence="16">
    <location>
        <position position="432"/>
    </location>
    <ligand>
        <name>substrate</name>
    </ligand>
</feature>
<dbReference type="Gene3D" id="1.25.40.10">
    <property type="entry name" value="Tetratricopeptide repeat domain"/>
    <property type="match status" value="2"/>
</dbReference>
<feature type="binding site" evidence="17">
    <location>
        <position position="255"/>
    </location>
    <ligand>
        <name>FAD</name>
        <dbReference type="ChEBI" id="CHEBI:57692"/>
    </ligand>
</feature>
<name>A0A8S1GWJ6_9PELO</name>
<feature type="compositionally biased region" description="Low complexity" evidence="21">
    <location>
        <begin position="1844"/>
        <end position="1865"/>
    </location>
</feature>
<dbReference type="Pfam" id="PF02373">
    <property type="entry name" value="JmjC"/>
    <property type="match status" value="1"/>
</dbReference>
<dbReference type="InterPro" id="IPR003952">
    <property type="entry name" value="FRD_SDH_FAD_BS"/>
</dbReference>
<dbReference type="GO" id="GO:0006121">
    <property type="term" value="P:mitochondrial electron transport, succinate to ubiquinone"/>
    <property type="evidence" value="ECO:0007669"/>
    <property type="project" value="TreeGrafter"/>
</dbReference>
<dbReference type="PANTHER" id="PTHR11632:SF51">
    <property type="entry name" value="SUCCINATE DEHYDROGENASE [UBIQUINONE] FLAVOPROTEIN SUBUNIT, MITOCHONDRIAL"/>
    <property type="match status" value="1"/>
</dbReference>
<feature type="binding site" evidence="17">
    <location>
        <begin position="48"/>
        <end position="53"/>
    </location>
    <ligand>
        <name>FAD</name>
        <dbReference type="ChEBI" id="CHEBI:57692"/>
    </ligand>
</feature>
<dbReference type="FunFam" id="3.90.700.10:FF:000001">
    <property type="entry name" value="Mitochondrial succinate dehydrogenase flavoprotein subunit"/>
    <property type="match status" value="1"/>
</dbReference>
<accession>A0A8S1GWJ6</accession>
<dbReference type="GO" id="GO:0008177">
    <property type="term" value="F:succinate dehydrogenase (quinone) activity"/>
    <property type="evidence" value="ECO:0007669"/>
    <property type="project" value="UniProtKB-EC"/>
</dbReference>
<feature type="binding site" evidence="16">
    <location>
        <position position="288"/>
    </location>
    <ligand>
        <name>substrate</name>
    </ligand>
</feature>
<keyword evidence="10 20" id="KW-0809">Transit peptide</keyword>
<evidence type="ECO:0000313" key="24">
    <source>
        <dbReference type="Proteomes" id="UP000835052"/>
    </source>
</evidence>
<evidence type="ECO:0000256" key="14">
    <source>
        <dbReference type="ARBA" id="ARBA00023136"/>
    </source>
</evidence>
<keyword evidence="19" id="KW-0802">TPR repeat</keyword>
<reference evidence="23" key="1">
    <citation type="submission" date="2020-10" db="EMBL/GenBank/DDBJ databases">
        <authorList>
            <person name="Kikuchi T."/>
        </authorList>
    </citation>
    <scope>NUCLEOTIDE SEQUENCE</scope>
    <source>
        <strain evidence="23">NKZ352</strain>
    </source>
</reference>
<dbReference type="InterPro" id="IPR030664">
    <property type="entry name" value="SdhA/FrdA/AprA"/>
</dbReference>
<dbReference type="SUPFAM" id="SSF48452">
    <property type="entry name" value="TPR-like"/>
    <property type="match status" value="2"/>
</dbReference>
<evidence type="ECO:0000256" key="16">
    <source>
        <dbReference type="PIRSR" id="PIRSR611281-2"/>
    </source>
</evidence>
<evidence type="ECO:0000256" key="6">
    <source>
        <dbReference type="ARBA" id="ARBA00022553"/>
    </source>
</evidence>
<dbReference type="PROSITE" id="PS00504">
    <property type="entry name" value="FRD_SDH_FAD_BINDING"/>
    <property type="match status" value="1"/>
</dbReference>
<keyword evidence="24" id="KW-1185">Reference proteome</keyword>
<keyword evidence="9 17" id="KW-0274">FAD</keyword>
<feature type="repeat" description="TPR" evidence="19">
    <location>
        <begin position="1061"/>
        <end position="1094"/>
    </location>
</feature>
<keyword evidence="7 17" id="KW-0285">Flavoprotein</keyword>
<comment type="pathway">
    <text evidence="2 20">Carbohydrate metabolism; tricarboxylic acid cycle; fumarate from succinate (eukaryal route): step 1/1.</text>
</comment>
<comment type="subcellular location">
    <subcellularLocation>
        <location evidence="1 20">Mitochondrion inner membrane</location>
        <topology evidence="1 20">Peripheral membrane protein</topology>
        <orientation evidence="1 20">Matrix side</orientation>
    </subcellularLocation>
</comment>
<dbReference type="Proteomes" id="UP000835052">
    <property type="component" value="Unassembled WGS sequence"/>
</dbReference>
<dbReference type="PROSITE" id="PS50293">
    <property type="entry name" value="TPR_REGION"/>
    <property type="match status" value="1"/>
</dbReference>
<dbReference type="FunFam" id="1.20.58.100:FF:000001">
    <property type="entry name" value="Succinate dehydrogenase flavoprotein subunit (SdhA)"/>
    <property type="match status" value="1"/>
</dbReference>
<dbReference type="EMBL" id="CAJGYM010000006">
    <property type="protein sequence ID" value="CAD6187394.1"/>
    <property type="molecule type" value="Genomic_DNA"/>
</dbReference>
<dbReference type="SUPFAM" id="SSF51905">
    <property type="entry name" value="FAD/NAD(P)-binding domain"/>
    <property type="match status" value="1"/>
</dbReference>
<evidence type="ECO:0000256" key="15">
    <source>
        <dbReference type="PIRSR" id="PIRSR611281-1"/>
    </source>
</evidence>
<evidence type="ECO:0000256" key="18">
    <source>
        <dbReference type="PIRSR" id="PIRSR611281-4"/>
    </source>
</evidence>
<evidence type="ECO:0000256" key="7">
    <source>
        <dbReference type="ARBA" id="ARBA00022630"/>
    </source>
</evidence>
<evidence type="ECO:0000256" key="10">
    <source>
        <dbReference type="ARBA" id="ARBA00022946"/>
    </source>
</evidence>
<evidence type="ECO:0000256" key="13">
    <source>
        <dbReference type="ARBA" id="ARBA00023128"/>
    </source>
</evidence>
<dbReference type="Gene3D" id="3.50.50.60">
    <property type="entry name" value="FAD/NAD(P)-binding domain"/>
    <property type="match status" value="1"/>
</dbReference>
<evidence type="ECO:0000313" key="23">
    <source>
        <dbReference type="EMBL" id="CAD6187394.1"/>
    </source>
</evidence>
<dbReference type="Gene3D" id="2.10.110.20">
    <property type="match status" value="1"/>
</dbReference>
<dbReference type="GO" id="GO:0006099">
    <property type="term" value="P:tricarboxylic acid cycle"/>
    <property type="evidence" value="ECO:0007669"/>
    <property type="project" value="UniProtKB-KW"/>
</dbReference>
<keyword evidence="14 20" id="KW-0472">Membrane</keyword>
<dbReference type="InterPro" id="IPR048562">
    <property type="entry name" value="KDM6A_B-like_C-hel"/>
</dbReference>
<dbReference type="PANTHER" id="PTHR11632">
    <property type="entry name" value="SUCCINATE DEHYDROGENASE 2 FLAVOPROTEIN SUBUNIT"/>
    <property type="match status" value="1"/>
</dbReference>
<feature type="region of interest" description="Disordered" evidence="21">
    <location>
        <begin position="1488"/>
        <end position="1517"/>
    </location>
</feature>
<dbReference type="SUPFAM" id="SSF51197">
    <property type="entry name" value="Clavaminate synthase-like"/>
    <property type="match status" value="1"/>
</dbReference>
<feature type="binding site" evidence="16">
    <location>
        <position position="387"/>
    </location>
    <ligand>
        <name>substrate</name>
    </ligand>
</feature>
<evidence type="ECO:0000256" key="2">
    <source>
        <dbReference type="ARBA" id="ARBA00004788"/>
    </source>
</evidence>
<comment type="catalytic activity">
    <reaction evidence="20">
        <text>a quinone + succinate = fumarate + a quinol</text>
        <dbReference type="Rhea" id="RHEA:40523"/>
        <dbReference type="ChEBI" id="CHEBI:24646"/>
        <dbReference type="ChEBI" id="CHEBI:29806"/>
        <dbReference type="ChEBI" id="CHEBI:30031"/>
        <dbReference type="ChEBI" id="CHEBI:132124"/>
        <dbReference type="EC" id="1.3.5.1"/>
    </reaction>
</comment>
<dbReference type="NCBIfam" id="TIGR01812">
    <property type="entry name" value="sdhA_frdA_Gneg"/>
    <property type="match status" value="1"/>
</dbReference>
<organism evidence="23 24">
    <name type="scientific">Caenorhabditis auriculariae</name>
    <dbReference type="NCBI Taxonomy" id="2777116"/>
    <lineage>
        <taxon>Eukaryota</taxon>
        <taxon>Metazoa</taxon>
        <taxon>Ecdysozoa</taxon>
        <taxon>Nematoda</taxon>
        <taxon>Chromadorea</taxon>
        <taxon>Rhabditida</taxon>
        <taxon>Rhabditina</taxon>
        <taxon>Rhabditomorpha</taxon>
        <taxon>Rhabditoidea</taxon>
        <taxon>Rhabditidae</taxon>
        <taxon>Peloderinae</taxon>
        <taxon>Caenorhabditis</taxon>
    </lineage>
</organism>
<keyword evidence="12 20" id="KW-0560">Oxidoreductase</keyword>
<evidence type="ECO:0000256" key="9">
    <source>
        <dbReference type="ARBA" id="ARBA00022827"/>
    </source>
</evidence>
<feature type="active site" description="Proton acceptor" evidence="15">
    <location>
        <position position="320"/>
    </location>
</feature>
<gene>
    <name evidence="23" type="ORF">CAUJ_LOCUS3313</name>
</gene>
<dbReference type="SMART" id="SM00558">
    <property type="entry name" value="JmjC"/>
    <property type="match status" value="1"/>
</dbReference>
<feature type="binding site" evidence="17">
    <location>
        <position position="421"/>
    </location>
    <ligand>
        <name>FAD</name>
        <dbReference type="ChEBI" id="CHEBI:57692"/>
    </ligand>
</feature>
<sequence length="1865" mass="209630">MLSVAGRGVRNLIPTRSVSLSASRNDVKRSNVAEYKIVDHAYDAVVVGAGGAGLRAAMGLSEGGLKTAVITKLFPTRSHTVAAQGGINAALGNMNPDNWRWHFYDTVKGSDWLGDQDAIHYMTREAERAVIELENYGMPFSRTTDGKIYQRAFGGQSNDFGRGGQAHRTCCVADRTGHSLLHTLYGASLQYDCNYFVEYFALDLIMDKGACVGVIAMNLEDGTLHRFRSKNTVLATGGYGRAFFSCTSAHTCTGDGTALTARAGINNSDMEFVQFHPTGIYGAGCLITEGSRGEGGFLVNSQGERFMERYAPVAKDLASRDVVSRSMTIEIMEGRGVGPDSDHIYLQLHHLPAEQLQQRLPGISETAMIFAGVDVTKEPIPVIPTVHYNMGGVPTNYKGQVLQYTPEKGDQVVPGLYAAGECGAHSVHGANRLGANSLLDLVIFGRACALTILGDTKPGVGVPDLPKNAGEASIANLDNLLNKKGDIPTPELRLSMQKAMQKHAAVFRRGDILKEGVEILSKLYKDQQHLDVGDKSLVWNSDLVETLELQNLLINATQTIVAAENRKESRGAHARDDFPDRIDEYDYSKPLDGQTKKKYEDHWRKHTIINSNVETGEVTLTYRPVIDTTLDKSETDWVPPKQFPNHSVVCLIILNGLQTAAESGRLLEKLYVHKGRKTALEKSIDINAHSPWEVLVKVMELRRAPPMSSFLHTPPPDCMHEAILFRHMETVPSFTIQERKRFDSLTSMNFNEFFFNGEPRLCPERHILYKANRLLERFLDVLIDMRAKKKSESIRRRMFHVFVKLGHITLLGQDWARALSAYQSAYRLISDEFWRDPANYYGLGLVYLHFKEYKLAADAFSRLLYSFPSFDGAIETKTRLAVCYQNISDFGRASKYYNQALADTGETSFMSKSHVRFNIALSQENNSELDKAEADYKTLLEDLRNSPACSTASDTASVSGNGSDSLPDKPELYSPEQLKVIAAVYRQLGWIEYRRSHCDDQETRTKHLQEAEKNLTLSQNYESSCGTTFYYLGRCYGEIDERAHDAFVNYRQSIDKSEASADTWCSIGALYQKQTQPMDALQAFICAVELDPEHSAAWTDLGELYEKNAQYFDALECFRKAVKYNPCAPEPLKARIVVLEKELNLPAQVPQRPQGTQAPKPLPSLKDAWTQPIPSELRGRQEEFYRVKEQRYRDGSLLWRMGDLSVPQGEQRLIYSLNDIQVQIMQLLYMNRDRINETEKGVLEELEIQYRLAERHVDERLIAHLTSSLPSFSEGDVISLRETGHLLMAYENGETYHRQKLARHTELPTTFSLLSRVLISPDATAKEILDMASIRAEKPRDFYPIFDEDVPAPMPPERPKPEYNFFTTDRNHLLRPTPLLIVESRKDAQAIELQRYCEGAHIALIRGLTGVLRMDLSLFSTKTLLEVAAADEMEVRTQYRMPTEVNVDHLGTATWECYSTRKFTSVTKYAQYQAETFKHSLKEEAEKLRQTGTKYSQQAESAQVGKRRKGPSASSAVALGEDCPLPLKTIKFGTNVDLSDDNKWRLQLQELSKMPPFCRLIAGCNMLSHLGHTVLGMNTVQLYMKVPGSRTPAHMENNCFASVNINIGPGDCEWFGCPHEYWGVINEMCNRRGIDFLRGSYWPNYEDLLAENIPVYRFTQKAGDLVWVGGGCIHWVQATGWCNNIAWNVGPMTCSQLSMSTYSYEWNKLQGYKSLVPMQHLAWQLAKNIHFHNQTMYTTVRYLLIRSLAFCKMVADFAVSKGKSLKPQSRTKGEVTHYCTLCEIEVFNILFVKEVNGKFPVYCVYCSKRSGLDQYIVLQQITFSELAGIYDNMVLNLNPKGPVASSPASTENSTSTSTASIGMSS</sequence>
<dbReference type="InterPro" id="IPR027477">
    <property type="entry name" value="Succ_DH/fumarate_Rdtase_cat_sf"/>
</dbReference>
<dbReference type="Pfam" id="PF00890">
    <property type="entry name" value="FAD_binding_2"/>
    <property type="match status" value="1"/>
</dbReference>
<dbReference type="OrthoDB" id="418911at2759"/>
<keyword evidence="13" id="KW-0496">Mitochondrion</keyword>
<feature type="compositionally biased region" description="Polar residues" evidence="21">
    <location>
        <begin position="948"/>
        <end position="964"/>
    </location>
</feature>
<evidence type="ECO:0000259" key="22">
    <source>
        <dbReference type="PROSITE" id="PS51184"/>
    </source>
</evidence>
<dbReference type="PROSITE" id="PS50005">
    <property type="entry name" value="TPR"/>
    <property type="match status" value="3"/>
</dbReference>
<evidence type="ECO:0000256" key="3">
    <source>
        <dbReference type="ARBA" id="ARBA00008040"/>
    </source>
</evidence>